<keyword evidence="1" id="KW-0863">Zinc-finger</keyword>
<dbReference type="Proteomes" id="UP000604046">
    <property type="component" value="Unassembled WGS sequence"/>
</dbReference>
<dbReference type="GO" id="GO:0003676">
    <property type="term" value="F:nucleic acid binding"/>
    <property type="evidence" value="ECO:0007669"/>
    <property type="project" value="InterPro"/>
</dbReference>
<feature type="region of interest" description="Disordered" evidence="3">
    <location>
        <begin position="1456"/>
        <end position="1510"/>
    </location>
</feature>
<protein>
    <recommendedName>
        <fullName evidence="8">Retrovirus-related Pol polyprotein from transposon TNT 1-94</fullName>
    </recommendedName>
</protein>
<evidence type="ECO:0000256" key="2">
    <source>
        <dbReference type="SAM" id="Coils"/>
    </source>
</evidence>
<dbReference type="SUPFAM" id="SSF53098">
    <property type="entry name" value="Ribonuclease H-like"/>
    <property type="match status" value="1"/>
</dbReference>
<keyword evidence="1" id="KW-0479">Metal-binding</keyword>
<feature type="region of interest" description="Disordered" evidence="3">
    <location>
        <begin position="604"/>
        <end position="628"/>
    </location>
</feature>
<feature type="compositionally biased region" description="Low complexity" evidence="3">
    <location>
        <begin position="608"/>
        <end position="628"/>
    </location>
</feature>
<organism evidence="6 7">
    <name type="scientific">Symbiodinium natans</name>
    <dbReference type="NCBI Taxonomy" id="878477"/>
    <lineage>
        <taxon>Eukaryota</taxon>
        <taxon>Sar</taxon>
        <taxon>Alveolata</taxon>
        <taxon>Dinophyceae</taxon>
        <taxon>Suessiales</taxon>
        <taxon>Symbiodiniaceae</taxon>
        <taxon>Symbiodinium</taxon>
    </lineage>
</organism>
<evidence type="ECO:0000313" key="7">
    <source>
        <dbReference type="Proteomes" id="UP000604046"/>
    </source>
</evidence>
<feature type="compositionally biased region" description="Polar residues" evidence="3">
    <location>
        <begin position="1"/>
        <end position="11"/>
    </location>
</feature>
<keyword evidence="7" id="KW-1185">Reference proteome</keyword>
<proteinExistence type="predicted"/>
<dbReference type="InterPro" id="IPR012337">
    <property type="entry name" value="RNaseH-like_sf"/>
</dbReference>
<feature type="domain" description="CCHC-type" evidence="4">
    <location>
        <begin position="335"/>
        <end position="350"/>
    </location>
</feature>
<keyword evidence="2" id="KW-0175">Coiled coil</keyword>
<feature type="region of interest" description="Disordered" evidence="3">
    <location>
        <begin position="274"/>
        <end position="322"/>
    </location>
</feature>
<dbReference type="GO" id="GO:0008270">
    <property type="term" value="F:zinc ion binding"/>
    <property type="evidence" value="ECO:0007669"/>
    <property type="project" value="UniProtKB-KW"/>
</dbReference>
<dbReference type="Gene3D" id="3.30.420.10">
    <property type="entry name" value="Ribonuclease H-like superfamily/Ribonuclease H"/>
    <property type="match status" value="1"/>
</dbReference>
<feature type="coiled-coil region" evidence="2">
    <location>
        <begin position="707"/>
        <end position="756"/>
    </location>
</feature>
<dbReference type="InterPro" id="IPR036397">
    <property type="entry name" value="RNaseH_sf"/>
</dbReference>
<comment type="caution">
    <text evidence="6">The sequence shown here is derived from an EMBL/GenBank/DDBJ whole genome shotgun (WGS) entry which is preliminary data.</text>
</comment>
<dbReference type="Pfam" id="PF00098">
    <property type="entry name" value="zf-CCHC"/>
    <property type="match status" value="1"/>
</dbReference>
<gene>
    <name evidence="6" type="ORF">SNAT2548_LOCUS16030</name>
</gene>
<dbReference type="PANTHER" id="PTHR37984:SF5">
    <property type="entry name" value="PROTEIN NYNRIN-LIKE"/>
    <property type="match status" value="1"/>
</dbReference>
<reference evidence="6" key="1">
    <citation type="submission" date="2021-02" db="EMBL/GenBank/DDBJ databases">
        <authorList>
            <person name="Dougan E. K."/>
            <person name="Rhodes N."/>
            <person name="Thang M."/>
            <person name="Chan C."/>
        </authorList>
    </citation>
    <scope>NUCLEOTIDE SEQUENCE</scope>
</reference>
<dbReference type="SUPFAM" id="SSF57756">
    <property type="entry name" value="Retrovirus zinc finger-like domains"/>
    <property type="match status" value="1"/>
</dbReference>
<feature type="region of interest" description="Disordered" evidence="3">
    <location>
        <begin position="1523"/>
        <end position="1593"/>
    </location>
</feature>
<feature type="region of interest" description="Disordered" evidence="3">
    <location>
        <begin position="1"/>
        <end position="32"/>
    </location>
</feature>
<evidence type="ECO:0000259" key="5">
    <source>
        <dbReference type="PROSITE" id="PS50994"/>
    </source>
</evidence>
<dbReference type="SMART" id="SM00343">
    <property type="entry name" value="ZnF_C2HC"/>
    <property type="match status" value="1"/>
</dbReference>
<dbReference type="InterPro" id="IPR050951">
    <property type="entry name" value="Retrovirus_Pol_polyprotein"/>
</dbReference>
<feature type="compositionally biased region" description="Pro residues" evidence="3">
    <location>
        <begin position="1460"/>
        <end position="1469"/>
    </location>
</feature>
<accession>A0A812NV04</accession>
<dbReference type="Pfam" id="PF07727">
    <property type="entry name" value="RVT_2"/>
    <property type="match status" value="1"/>
</dbReference>
<dbReference type="PANTHER" id="PTHR37984">
    <property type="entry name" value="PROTEIN CBG26694"/>
    <property type="match status" value="1"/>
</dbReference>
<dbReference type="InterPro" id="IPR001878">
    <property type="entry name" value="Znf_CCHC"/>
</dbReference>
<name>A0A812NV04_9DINO</name>
<dbReference type="PROSITE" id="PS50158">
    <property type="entry name" value="ZF_CCHC"/>
    <property type="match status" value="1"/>
</dbReference>
<dbReference type="InterPro" id="IPR013103">
    <property type="entry name" value="RVT_2"/>
</dbReference>
<dbReference type="PROSITE" id="PS50994">
    <property type="entry name" value="INTEGRASE"/>
    <property type="match status" value="1"/>
</dbReference>
<keyword evidence="1" id="KW-0862">Zinc</keyword>
<dbReference type="InterPro" id="IPR036875">
    <property type="entry name" value="Znf_CCHC_sf"/>
</dbReference>
<dbReference type="InterPro" id="IPR001584">
    <property type="entry name" value="Integrase_cat-core"/>
</dbReference>
<evidence type="ECO:0008006" key="8">
    <source>
        <dbReference type="Google" id="ProtNLM"/>
    </source>
</evidence>
<evidence type="ECO:0000259" key="4">
    <source>
        <dbReference type="PROSITE" id="PS50158"/>
    </source>
</evidence>
<sequence length="2270" mass="253842">MPSTSEGQSSGDPGGYVYRDRDPPPSWNGSTPEVSFKTWLRDLELWEATTDIPKEKRAIKLVQALTGPAREAVSSLTLAELQHADGYKTVMKVLNDNFKPYVETALPRAMEGVFYGQARGAKESIPDYLVRASHALAELKAEGVDLPAKAAGYLLFRQANLDKELESRVVTWLAGDYTKDVVIANLRRLDRINSSSSGSKAMLWTETEEGEGQEVYYENHEHYGEPEFYLEAEDEEDENYVYLEDGELDAVYEEGDVMEALASYQHVRQQLKEQQKGRQYYQPNLGKKGGKKLFNKDGKNTGKQSSKSFGKGGSAWKGSPTSRRVHIEQLKLRTRCRACGEVGHWSKECRHRAGPSLTTSSSSSGPGASRGSFYWAGRMDGGSGGANTFLSFGQFLNDRPGESMAGELFVGVTTQGCHGLVDTAAQEGLVGRPALLRLLDLLRPLGLKGCWTDKATQARGIGGVLELTVVAEDVPLLLPVSLLRALGSVIDLSKDKITFSKVNGECNMTTLPSGHAAVDVLDFGPEGWVTPSACAGRRMESDFRTGQVFGSRPKTTRSNKTLTSEAYASFSLAVRNWRVLLDKLCSLLAWGYWQTVVSPWLSLPGPESQQQPSPTDTTSPATLTTSSATSRGQIYKNYLEGERPEQLASVKGVPTQEIGRCAHPAQQLKGGGNGHMNWFHCNLCKARWKLSPRTAGALTGRPVETVNQSKEKTLNLAENALKQQEKRMAQKHQVEMGNLMQQLADERARSDELQTTLDLREGEYLEFERAVENVTAMEAHLSEMDPTTANQVQAMVSEFKRVQRYEQETRHRANTLPLRETKSDWEQAVATMKQAVDMVNQNVNVGQNVRSWDGTRVLQSATPNMVRRWRARPLPFLDDFVVVSKNGVLQRMDRQDVEGLHSLEDEEVYVVVKEPELYLEHQSDETKIDKAKSDQILDYLVGASAGVDAMTIDLKGVNQNAVWKDIESQGPKVIYLNKVASEQSSLACRIARHQWRKGRGFVISALGPLSSGLKNLKEATSEGTASYLLYRKKYQITNFKDAVKYAMAKGKPPRAEGAIMDYNLECFPGEVAEQDIFDELDLRPMDTVDERPEDSVVPVGEPTRQEKEAVMKLHRNLGHPSLADLARTLKNWYLNMICLGTSFQMVEKLRSKEPVSVWAAFTRTWGRFLGMPQILLLDQGREFLGEFRDRCAELGVLLHVIGARAPHQNGRCERHGGLFKQMMEKAKWQNPPCSEDDLRLLTREVEAAKNRLFNRSGFSPAQRMLGQTARTNGELMSDDAIDPALVNHGEEVERVLAARRAAQKAFVETNLSEAAKHALRARNRVHRTFQPGEIVYIWRSWKDKGVLKPNWVGPGVVLMPEGANCYVNVLGRLWKVCNEHVREATSEEVRGVEAVHEVFQDLKERFKKSSSRLIEDHTGDPLPPGVSRGAIVREAGEDEVSAEGLHRGLPRVRIDEPETPVVPIPIPPEELPDPAQLPETPVPEVPAEPARQASAPEPEAEIEVPELPVPEAPGREERLRAAVDSAVQSQRLDGVPPRAPSRLAEAESSAGYEPVRSSLRRQQEPGNPYSFFGQDEFEEGPTPVPPRRQSEVQRDTWELKPALGVLRRHHVRWRSAMCTPWETTRLPVKLEDLTGERKTMAKMKDGSVQEVEDDWKSLKPQRDLKAKWKGFTDFYVTKKALRNLKHVTSKEVPNFDVETTEAYTFMVLNAETFVMKKVATDEVSEADIPEEEWPAWRLQDAEEWSKIESSGAMKVLSVEESRRVLKELESQGKLNRVIGSRMVRRLKPGEQIGETPSKKSRFCVRGDMDPDALDLERYSPTVTTQNLQVVLQLAASMKLKGSCGDLKAAFTQSDPLLRPGGKLYVRQPKGGLPNMDPEQIIEVVAGVYGLMDGPIHWRQTLKSYIVKDLNYKQSRLDPTIFVKYLEGTVEGIIVIEIDDLLCFGNRDHEVQLAKLRERFKFGKFKQLMQLLDGTTFNGRRADATEEEKNKFRGAVGSLAWAAKECRPDAAAGASIMASKLSTLKIKDILELNQCINKVRAWPDLTLRYFPIECEDLRWGVVTDASFTNYSDGSTQGALGVIAFHKDMLQGHEATCSLVWWKSGKLRRKVNSTLAAETQSLNKGLGDLLWAKAIWNDLIQEKFSLEVFKENARAQADLVLQSAKADHTLKDSLTVVDAKSLYDNLRKEGSLAQDKYTALDLAIARERMDGVGAEVRWVEHQAMIVDALTKIQGNAEALKKLLEKGTYQLVAETERLEERAERRDAGTVKHR</sequence>
<feature type="domain" description="Integrase catalytic" evidence="5">
    <location>
        <begin position="1104"/>
        <end position="1268"/>
    </location>
</feature>
<evidence type="ECO:0000256" key="1">
    <source>
        <dbReference type="PROSITE-ProRule" id="PRU00047"/>
    </source>
</evidence>
<dbReference type="OrthoDB" id="417598at2759"/>
<dbReference type="EMBL" id="CAJNDS010002071">
    <property type="protein sequence ID" value="CAE7304931.1"/>
    <property type="molecule type" value="Genomic_DNA"/>
</dbReference>
<dbReference type="GO" id="GO:0015074">
    <property type="term" value="P:DNA integration"/>
    <property type="evidence" value="ECO:0007669"/>
    <property type="project" value="InterPro"/>
</dbReference>
<evidence type="ECO:0000256" key="3">
    <source>
        <dbReference type="SAM" id="MobiDB-lite"/>
    </source>
</evidence>
<evidence type="ECO:0000313" key="6">
    <source>
        <dbReference type="EMBL" id="CAE7304931.1"/>
    </source>
</evidence>